<accession>A0ABN8J8W1</accession>
<gene>
    <name evidence="2" type="ORF">IPOD504_LOCUS17264</name>
</gene>
<feature type="non-terminal residue" evidence="2">
    <location>
        <position position="1"/>
    </location>
</feature>
<keyword evidence="3" id="KW-1185">Reference proteome</keyword>
<evidence type="ECO:0000313" key="3">
    <source>
        <dbReference type="Proteomes" id="UP000837857"/>
    </source>
</evidence>
<evidence type="ECO:0000256" key="1">
    <source>
        <dbReference type="SAM" id="SignalP"/>
    </source>
</evidence>
<sequence length="183" mass="21038">MLIDLMICKAILVTAFIWVQFVGPSHSNPSPLATFQHANISHGRKGLNPGDLGSNFSPRMDFEQWKPLTGRGDPLRNDPTYDYEPPVLERVHYWADDTRVERERIPEKKSEVLVLGSIEIQETDLGIKYDVSDGSKVPLELYKKGFVDNDENNYKPQNASKKKKRNKREIYLDDLWATEDGKF</sequence>
<feature type="chain" id="PRO_5046261123" evidence="1">
    <location>
        <begin position="28"/>
        <end position="183"/>
    </location>
</feature>
<feature type="signal peptide" evidence="1">
    <location>
        <begin position="1"/>
        <end position="27"/>
    </location>
</feature>
<protein>
    <submittedName>
        <fullName evidence="2">Uncharacterized protein</fullName>
    </submittedName>
</protein>
<proteinExistence type="predicted"/>
<dbReference type="Proteomes" id="UP000837857">
    <property type="component" value="Chromosome 9"/>
</dbReference>
<name>A0ABN8J8W1_9NEOP</name>
<dbReference type="EMBL" id="OW152821">
    <property type="protein sequence ID" value="CAH2076388.1"/>
    <property type="molecule type" value="Genomic_DNA"/>
</dbReference>
<evidence type="ECO:0000313" key="2">
    <source>
        <dbReference type="EMBL" id="CAH2076388.1"/>
    </source>
</evidence>
<reference evidence="2" key="1">
    <citation type="submission" date="2022-03" db="EMBL/GenBank/DDBJ databases">
        <authorList>
            <person name="Martin H S."/>
        </authorList>
    </citation>
    <scope>NUCLEOTIDE SEQUENCE</scope>
</reference>
<keyword evidence="1" id="KW-0732">Signal</keyword>
<organism evidence="2 3">
    <name type="scientific">Iphiclides podalirius</name>
    <name type="common">scarce swallowtail</name>
    <dbReference type="NCBI Taxonomy" id="110791"/>
    <lineage>
        <taxon>Eukaryota</taxon>
        <taxon>Metazoa</taxon>
        <taxon>Ecdysozoa</taxon>
        <taxon>Arthropoda</taxon>
        <taxon>Hexapoda</taxon>
        <taxon>Insecta</taxon>
        <taxon>Pterygota</taxon>
        <taxon>Neoptera</taxon>
        <taxon>Endopterygota</taxon>
        <taxon>Lepidoptera</taxon>
        <taxon>Glossata</taxon>
        <taxon>Ditrysia</taxon>
        <taxon>Papilionoidea</taxon>
        <taxon>Papilionidae</taxon>
        <taxon>Papilioninae</taxon>
        <taxon>Iphiclides</taxon>
    </lineage>
</organism>